<evidence type="ECO:0000313" key="13">
    <source>
        <dbReference type="Proteomes" id="UP000279236"/>
    </source>
</evidence>
<reference evidence="12 13" key="1">
    <citation type="submission" date="2018-11" db="EMBL/GenBank/DDBJ databases">
        <title>Genome sequence of Apiotrichum porosum DSM 27194.</title>
        <authorList>
            <person name="Aliyu H."/>
            <person name="Gorte O."/>
            <person name="Ochsenreither K."/>
        </authorList>
    </citation>
    <scope>NUCLEOTIDE SEQUENCE [LARGE SCALE GENOMIC DNA]</scope>
    <source>
        <strain evidence="12 13">DSM 27194</strain>
    </source>
</reference>
<dbReference type="Proteomes" id="UP000279236">
    <property type="component" value="Unassembled WGS sequence"/>
</dbReference>
<feature type="signal peptide" evidence="10">
    <location>
        <begin position="1"/>
        <end position="19"/>
    </location>
</feature>
<feature type="domain" description="GOLD" evidence="11">
    <location>
        <begin position="29"/>
        <end position="114"/>
    </location>
</feature>
<feature type="transmembrane region" description="Helical" evidence="9">
    <location>
        <begin position="168"/>
        <end position="188"/>
    </location>
</feature>
<dbReference type="InterPro" id="IPR009038">
    <property type="entry name" value="GOLD_dom"/>
</dbReference>
<dbReference type="GeneID" id="39592865"/>
<evidence type="ECO:0000259" key="11">
    <source>
        <dbReference type="PROSITE" id="PS50866"/>
    </source>
</evidence>
<keyword evidence="13" id="KW-1185">Reference proteome</keyword>
<proteinExistence type="inferred from homology"/>
<comment type="subcellular location">
    <subcellularLocation>
        <location evidence="7">Endomembrane system</location>
        <topology evidence="7">Single-pass membrane protein</topology>
    </subcellularLocation>
    <subcellularLocation>
        <location evidence="1 8">Membrane</location>
        <topology evidence="1 8">Single-pass type I membrane protein</topology>
    </subcellularLocation>
</comment>
<dbReference type="RefSeq" id="XP_028475613.1">
    <property type="nucleotide sequence ID" value="XM_028623639.1"/>
</dbReference>
<gene>
    <name evidence="12" type="primary">EMP24</name>
    <name evidence="12" type="ORF">EHS24_008322</name>
</gene>
<comment type="similarity">
    <text evidence="2 8">Belongs to the EMP24/GP25L family.</text>
</comment>
<evidence type="ECO:0000256" key="5">
    <source>
        <dbReference type="ARBA" id="ARBA00022989"/>
    </source>
</evidence>
<evidence type="ECO:0000256" key="10">
    <source>
        <dbReference type="SAM" id="SignalP"/>
    </source>
</evidence>
<dbReference type="GO" id="GO:0016020">
    <property type="term" value="C:membrane"/>
    <property type="evidence" value="ECO:0007669"/>
    <property type="project" value="UniProtKB-SubCell"/>
</dbReference>
<dbReference type="STRING" id="105984.A0A427XPX0"/>
<evidence type="ECO:0000256" key="1">
    <source>
        <dbReference type="ARBA" id="ARBA00004479"/>
    </source>
</evidence>
<organism evidence="12 13">
    <name type="scientific">Apiotrichum porosum</name>
    <dbReference type="NCBI Taxonomy" id="105984"/>
    <lineage>
        <taxon>Eukaryota</taxon>
        <taxon>Fungi</taxon>
        <taxon>Dikarya</taxon>
        <taxon>Basidiomycota</taxon>
        <taxon>Agaricomycotina</taxon>
        <taxon>Tremellomycetes</taxon>
        <taxon>Trichosporonales</taxon>
        <taxon>Trichosporonaceae</taxon>
        <taxon>Apiotrichum</taxon>
    </lineage>
</organism>
<evidence type="ECO:0000256" key="2">
    <source>
        <dbReference type="ARBA" id="ARBA00007104"/>
    </source>
</evidence>
<evidence type="ECO:0000256" key="9">
    <source>
        <dbReference type="SAM" id="Phobius"/>
    </source>
</evidence>
<evidence type="ECO:0000256" key="7">
    <source>
        <dbReference type="ARBA" id="ARBA00037847"/>
    </source>
</evidence>
<evidence type="ECO:0000256" key="8">
    <source>
        <dbReference type="RuleBase" id="RU003827"/>
    </source>
</evidence>
<dbReference type="OrthoDB" id="62956at2759"/>
<keyword evidence="3 8" id="KW-0812">Transmembrane</keyword>
<dbReference type="PROSITE" id="PS50866">
    <property type="entry name" value="GOLD"/>
    <property type="match status" value="1"/>
</dbReference>
<dbReference type="InterPro" id="IPR015720">
    <property type="entry name" value="Emp24-like"/>
</dbReference>
<sequence length="198" mass="22408">MRYWAVVAAVLALFAPVFAHRIDVAPRSKQCFFENLQTDDRMTVSYEVGGASHNGPLEIDFYVQSPSGNQIYSSNRESQGSFSTAAASPGRYTYCFNNHGSPTSAKTVSFNVHGILFLGDDEPIAPVEVEIRELSNRIQMVKDEQAYLVVRERVHRNTCESTNSRVKWWGVAQIIILLSICGWNVHYLKSWFEVKRVL</sequence>
<dbReference type="SMART" id="SM01190">
    <property type="entry name" value="EMP24_GP25L"/>
    <property type="match status" value="1"/>
</dbReference>
<comment type="caution">
    <text evidence="12">The sequence shown here is derived from an EMBL/GenBank/DDBJ whole genome shotgun (WGS) entry which is preliminary data.</text>
</comment>
<dbReference type="AlphaFoldDB" id="A0A427XPX0"/>
<keyword evidence="6 9" id="KW-0472">Membrane</keyword>
<name>A0A427XPX0_9TREE</name>
<keyword evidence="4 10" id="KW-0732">Signal</keyword>
<dbReference type="InterPro" id="IPR036598">
    <property type="entry name" value="GOLD_dom_sf"/>
</dbReference>
<evidence type="ECO:0000256" key="4">
    <source>
        <dbReference type="ARBA" id="ARBA00022729"/>
    </source>
</evidence>
<dbReference type="EMBL" id="RSCE01000007">
    <property type="protein sequence ID" value="RSH80894.1"/>
    <property type="molecule type" value="Genomic_DNA"/>
</dbReference>
<dbReference type="Pfam" id="PF01105">
    <property type="entry name" value="EMP24_GP25L"/>
    <property type="match status" value="1"/>
</dbReference>
<evidence type="ECO:0000256" key="3">
    <source>
        <dbReference type="ARBA" id="ARBA00022692"/>
    </source>
</evidence>
<protein>
    <submittedName>
        <fullName evidence="12">p24 complex component</fullName>
    </submittedName>
</protein>
<dbReference type="GO" id="GO:0012505">
    <property type="term" value="C:endomembrane system"/>
    <property type="evidence" value="ECO:0007669"/>
    <property type="project" value="UniProtKB-SubCell"/>
</dbReference>
<keyword evidence="5 9" id="KW-1133">Transmembrane helix</keyword>
<dbReference type="PANTHER" id="PTHR22811">
    <property type="entry name" value="TRANSMEMBRANE EMP24 DOMAIN-CONTAINING PROTEIN"/>
    <property type="match status" value="1"/>
</dbReference>
<dbReference type="SUPFAM" id="SSF101576">
    <property type="entry name" value="Supernatant protein factor (SPF), C-terminal domain"/>
    <property type="match status" value="1"/>
</dbReference>
<accession>A0A427XPX0</accession>
<evidence type="ECO:0000256" key="6">
    <source>
        <dbReference type="ARBA" id="ARBA00023136"/>
    </source>
</evidence>
<feature type="chain" id="PRO_5019511775" evidence="10">
    <location>
        <begin position="20"/>
        <end position="198"/>
    </location>
</feature>
<evidence type="ECO:0000313" key="12">
    <source>
        <dbReference type="EMBL" id="RSH80894.1"/>
    </source>
</evidence>